<dbReference type="Gene3D" id="3.20.20.120">
    <property type="entry name" value="Enolase-like C-terminal domain"/>
    <property type="match status" value="1"/>
</dbReference>
<dbReference type="AlphaFoldDB" id="A0A5C7EFU6"/>
<evidence type="ECO:0000313" key="6">
    <source>
        <dbReference type="Proteomes" id="UP000321201"/>
    </source>
</evidence>
<dbReference type="PANTHER" id="PTHR48073:SF2">
    <property type="entry name" value="O-SUCCINYLBENZOATE SYNTHASE"/>
    <property type="match status" value="1"/>
</dbReference>
<accession>A0A5C7EFU6</accession>
<dbReference type="SFLD" id="SFLDF00009">
    <property type="entry name" value="o-succinylbenzoate_synthase"/>
    <property type="match status" value="1"/>
</dbReference>
<dbReference type="GO" id="GO:0016854">
    <property type="term" value="F:racemase and epimerase activity"/>
    <property type="evidence" value="ECO:0007669"/>
    <property type="project" value="UniProtKB-ARBA"/>
</dbReference>
<dbReference type="InterPro" id="IPR029017">
    <property type="entry name" value="Enolase-like_N"/>
</dbReference>
<dbReference type="SUPFAM" id="SSF51604">
    <property type="entry name" value="Enolase C-terminal domain-like"/>
    <property type="match status" value="1"/>
</dbReference>
<feature type="domain" description="Mandelate racemase/muconate lactonizing enzyme C-terminal" evidence="4">
    <location>
        <begin position="132"/>
        <end position="228"/>
    </location>
</feature>
<dbReference type="RefSeq" id="WP_147800685.1">
    <property type="nucleotide sequence ID" value="NZ_VPFL01000021.1"/>
</dbReference>
<evidence type="ECO:0000256" key="1">
    <source>
        <dbReference type="ARBA" id="ARBA00008031"/>
    </source>
</evidence>
<dbReference type="Pfam" id="PF13378">
    <property type="entry name" value="MR_MLE_C"/>
    <property type="match status" value="1"/>
</dbReference>
<keyword evidence="3" id="KW-0413">Isomerase</keyword>
<comment type="similarity">
    <text evidence="1">Belongs to the mandelate racemase/muconate lactonizing enzyme family.</text>
</comment>
<sequence length="364" mass="39279">MQTLERLILYRLEVPLTAPYKLAFGSVKAFETLIAEAIDSDGRRGYGEATPLTGYTEETIAGSWQLAQTWAARMIGQPIAQAKRLAETWTREAPFTATALITAIEMLEGHPLLVVATPARVPVLGLVNGTEPQALAAEIEALLAQGFSTLKIKVGFDPEQDAKKVALIQKLNRGRARLRIDANQGYTADEGRRFAASLEPSDIELFEQPCAAGDWAAAKAVAEVSPVPMMLDESIYGLEDIERAAQLGAARYIKLKLMKMGSLNRLKAGIERIRALGMEPVLGNGVAGEIGCWMEACVACRLIDNAGEMNGFLKPVARLLENPLGFEGGAIVLPSGYVPRLNAEAVARFTRAKVSFTPKARASV</sequence>
<dbReference type="InterPro" id="IPR029065">
    <property type="entry name" value="Enolase_C-like"/>
</dbReference>
<keyword evidence="6" id="KW-1185">Reference proteome</keyword>
<evidence type="ECO:0000259" key="4">
    <source>
        <dbReference type="SMART" id="SM00922"/>
    </source>
</evidence>
<evidence type="ECO:0000313" key="5">
    <source>
        <dbReference type="EMBL" id="TXF10792.1"/>
    </source>
</evidence>
<dbReference type="InterPro" id="IPR013341">
    <property type="entry name" value="Mandelate_racemase_N_dom"/>
</dbReference>
<keyword evidence="2" id="KW-0479">Metal-binding</keyword>
<dbReference type="GO" id="GO:0006518">
    <property type="term" value="P:peptide metabolic process"/>
    <property type="evidence" value="ECO:0007669"/>
    <property type="project" value="UniProtKB-ARBA"/>
</dbReference>
<dbReference type="InParanoid" id="A0A5C7EFU6"/>
<gene>
    <name evidence="5" type="ORF">FR698_13280</name>
</gene>
<dbReference type="EMBL" id="VPFL01000021">
    <property type="protein sequence ID" value="TXF10792.1"/>
    <property type="molecule type" value="Genomic_DNA"/>
</dbReference>
<dbReference type="GO" id="GO:0046872">
    <property type="term" value="F:metal ion binding"/>
    <property type="evidence" value="ECO:0007669"/>
    <property type="project" value="UniProtKB-KW"/>
</dbReference>
<dbReference type="SFLD" id="SFLDG00180">
    <property type="entry name" value="muconate_cycloisomerase"/>
    <property type="match status" value="1"/>
</dbReference>
<dbReference type="SUPFAM" id="SSF54826">
    <property type="entry name" value="Enolase N-terminal domain-like"/>
    <property type="match status" value="1"/>
</dbReference>
<comment type="caution">
    <text evidence="5">The sequence shown here is derived from an EMBL/GenBank/DDBJ whole genome shotgun (WGS) entry which is preliminary data.</text>
</comment>
<dbReference type="SFLD" id="SFLDS00001">
    <property type="entry name" value="Enolase"/>
    <property type="match status" value="1"/>
</dbReference>
<evidence type="ECO:0000256" key="2">
    <source>
        <dbReference type="ARBA" id="ARBA00022723"/>
    </source>
</evidence>
<dbReference type="SMART" id="SM00922">
    <property type="entry name" value="MR_MLE"/>
    <property type="match status" value="1"/>
</dbReference>
<dbReference type="OrthoDB" id="8837888at2"/>
<evidence type="ECO:0000256" key="3">
    <source>
        <dbReference type="ARBA" id="ARBA00023235"/>
    </source>
</evidence>
<proteinExistence type="inferred from homology"/>
<dbReference type="InterPro" id="IPR013342">
    <property type="entry name" value="Mandelate_racemase_C"/>
</dbReference>
<dbReference type="FunCoup" id="A0A5C7EFU6">
    <property type="interactions" value="115"/>
</dbReference>
<dbReference type="Proteomes" id="UP000321201">
    <property type="component" value="Unassembled WGS sequence"/>
</dbReference>
<dbReference type="PANTHER" id="PTHR48073">
    <property type="entry name" value="O-SUCCINYLBENZOATE SYNTHASE-RELATED"/>
    <property type="match status" value="1"/>
</dbReference>
<dbReference type="Pfam" id="PF02746">
    <property type="entry name" value="MR_MLE_N"/>
    <property type="match status" value="1"/>
</dbReference>
<reference evidence="5 6" key="1">
    <citation type="submission" date="2019-08" db="EMBL/GenBank/DDBJ databases">
        <title>Pelomicrobium methylotrophicum gen. nov., sp. nov. a moderately thermophilic, facultatively anaerobic, lithoautotrophic and methylotrophic bacterium isolated from a terrestrial mud volcano.</title>
        <authorList>
            <person name="Slobodkina G.B."/>
            <person name="Merkel A.Y."/>
            <person name="Slobodkin A.I."/>
        </authorList>
    </citation>
    <scope>NUCLEOTIDE SEQUENCE [LARGE SCALE GENOMIC DNA]</scope>
    <source>
        <strain evidence="5 6">SM250</strain>
    </source>
</reference>
<protein>
    <submittedName>
        <fullName evidence="5">Mandelate racemase</fullName>
    </submittedName>
</protein>
<name>A0A5C7EFU6_9PROT</name>
<dbReference type="InterPro" id="IPR036849">
    <property type="entry name" value="Enolase-like_C_sf"/>
</dbReference>
<dbReference type="Gene3D" id="3.30.390.10">
    <property type="entry name" value="Enolase-like, N-terminal domain"/>
    <property type="match status" value="1"/>
</dbReference>
<organism evidence="5 6">
    <name type="scientific">Pelomicrobium methylotrophicum</name>
    <dbReference type="NCBI Taxonomy" id="2602750"/>
    <lineage>
        <taxon>Bacteria</taxon>
        <taxon>Pseudomonadati</taxon>
        <taxon>Pseudomonadota</taxon>
        <taxon>Hydrogenophilia</taxon>
        <taxon>Hydrogenophilia incertae sedis</taxon>
        <taxon>Pelomicrobium</taxon>
    </lineage>
</organism>